<keyword evidence="2" id="KW-1185">Reference proteome</keyword>
<organism evidence="1 2">
    <name type="scientific">Thermogutta terrifontis</name>
    <dbReference type="NCBI Taxonomy" id="1331910"/>
    <lineage>
        <taxon>Bacteria</taxon>
        <taxon>Pseudomonadati</taxon>
        <taxon>Planctomycetota</taxon>
        <taxon>Planctomycetia</taxon>
        <taxon>Pirellulales</taxon>
        <taxon>Thermoguttaceae</taxon>
        <taxon>Thermogutta</taxon>
    </lineage>
</organism>
<evidence type="ECO:0000313" key="1">
    <source>
        <dbReference type="EMBL" id="ASV72959.1"/>
    </source>
</evidence>
<protein>
    <submittedName>
        <fullName evidence="1">Uncharacterized protein</fullName>
    </submittedName>
</protein>
<dbReference type="KEGG" id="ttf:THTE_0357"/>
<reference evidence="1 2" key="1">
    <citation type="journal article" name="Front. Microbiol.">
        <title>Sugar Metabolism of the First Thermophilic Planctomycete Thermogutta terrifontis: Comparative Genomic and Transcriptomic Approaches.</title>
        <authorList>
            <person name="Elcheninov A.G."/>
            <person name="Menzel P."/>
            <person name="Gudbergsdottir S.R."/>
            <person name="Slesarev A.I."/>
            <person name="Kadnikov V.V."/>
            <person name="Krogh A."/>
            <person name="Bonch-Osmolovskaya E.A."/>
            <person name="Peng X."/>
            <person name="Kublanov I.V."/>
        </authorList>
    </citation>
    <scope>NUCLEOTIDE SEQUENCE [LARGE SCALE GENOMIC DNA]</scope>
    <source>
        <strain evidence="1 2">R1</strain>
    </source>
</reference>
<evidence type="ECO:0000313" key="2">
    <source>
        <dbReference type="Proteomes" id="UP000215086"/>
    </source>
</evidence>
<dbReference type="AlphaFoldDB" id="A0A286RAH8"/>
<proteinExistence type="predicted"/>
<accession>A0A286RAH8</accession>
<sequence length="42" mass="4853">MSRCAWFALPARSLISSRSVRLRRCVLRAQRPARYGSFLAEL</sequence>
<name>A0A286RAH8_9BACT</name>
<dbReference type="EMBL" id="CP018477">
    <property type="protein sequence ID" value="ASV72959.1"/>
    <property type="molecule type" value="Genomic_DNA"/>
</dbReference>
<gene>
    <name evidence="1" type="ORF">THTE_0357</name>
</gene>
<dbReference type="Proteomes" id="UP000215086">
    <property type="component" value="Chromosome"/>
</dbReference>